<dbReference type="Proteomes" id="UP000002200">
    <property type="component" value="Chromosome"/>
</dbReference>
<dbReference type="AlphaFoldDB" id="Q83FX1"/>
<keyword evidence="1" id="KW-0812">Transmembrane</keyword>
<dbReference type="HOGENOM" id="CLU_2371904_0_0_11"/>
<keyword evidence="3" id="KW-1185">Reference proteome</keyword>
<sequence>MLFCDCLYQTSQIISQGLLYSGSVVFIVVKHLRSGIEGMGPLDLFCQSDILLYRNGKGLAVLLFPWGGASSIALQPVVFPLAMLWLVIVRLLILS</sequence>
<evidence type="ECO:0000313" key="2">
    <source>
        <dbReference type="EMBL" id="AAO44670.1"/>
    </source>
</evidence>
<evidence type="ECO:0000313" key="3">
    <source>
        <dbReference type="Proteomes" id="UP000002200"/>
    </source>
</evidence>
<dbReference type="KEGG" id="twh:TWT_573"/>
<dbReference type="EMBL" id="AE014184">
    <property type="protein sequence ID" value="AAO44670.1"/>
    <property type="molecule type" value="Genomic_DNA"/>
</dbReference>
<protein>
    <submittedName>
        <fullName evidence="2">Uncharacterized protein</fullName>
    </submittedName>
</protein>
<dbReference type="STRING" id="203267.TWT_573"/>
<keyword evidence="1" id="KW-1133">Transmembrane helix</keyword>
<reference evidence="2 3" key="1">
    <citation type="journal article" date="2003" name="Genome Res.">
        <title>Tropheryma whipplei twist: a human pathogenic Actinobacteria with a reduced genome.</title>
        <authorList>
            <person name="Raoult D."/>
            <person name="Ogata H."/>
            <person name="Audic S."/>
            <person name="Robert C."/>
            <person name="Suhre K."/>
            <person name="Drancourt M."/>
            <person name="Claverie J.-M."/>
        </authorList>
    </citation>
    <scope>NUCLEOTIDE SEQUENCE [LARGE SCALE GENOMIC DNA]</scope>
    <source>
        <strain evidence="2 3">Twist</strain>
    </source>
</reference>
<feature type="transmembrane region" description="Helical" evidence="1">
    <location>
        <begin position="72"/>
        <end position="93"/>
    </location>
</feature>
<keyword evidence="1" id="KW-0472">Membrane</keyword>
<name>Q83FX1_TROWT</name>
<proteinExistence type="predicted"/>
<organism evidence="2 3">
    <name type="scientific">Tropheryma whipplei (strain Twist)</name>
    <name type="common">Whipple's bacillus</name>
    <dbReference type="NCBI Taxonomy" id="203267"/>
    <lineage>
        <taxon>Bacteria</taxon>
        <taxon>Bacillati</taxon>
        <taxon>Actinomycetota</taxon>
        <taxon>Actinomycetes</taxon>
        <taxon>Micrococcales</taxon>
        <taxon>Tropherymataceae</taxon>
        <taxon>Tropheryma</taxon>
    </lineage>
</organism>
<accession>Q83FX1</accession>
<gene>
    <name evidence="2" type="ordered locus">TWT_573</name>
</gene>
<evidence type="ECO:0000256" key="1">
    <source>
        <dbReference type="SAM" id="Phobius"/>
    </source>
</evidence>